<proteinExistence type="predicted"/>
<dbReference type="OrthoDB" id="9777694at2"/>
<reference evidence="1 2" key="1">
    <citation type="submission" date="2014-04" db="EMBL/GenBank/DDBJ databases">
        <title>A comprehensive comparison of genomes of Erythrobacter spp. strains.</title>
        <authorList>
            <person name="Zheng Q."/>
        </authorList>
    </citation>
    <scope>NUCLEOTIDE SEQUENCE [LARGE SCALE GENOMIC DNA]</scope>
    <source>
        <strain evidence="1 2">DSM 6997</strain>
    </source>
</reference>
<evidence type="ECO:0000313" key="2">
    <source>
        <dbReference type="Proteomes" id="UP000027647"/>
    </source>
</evidence>
<comment type="caution">
    <text evidence="1">The sequence shown here is derived from an EMBL/GenBank/DDBJ whole genome shotgun (WGS) entry which is preliminary data.</text>
</comment>
<organism evidence="1 2">
    <name type="scientific">Erythrobacter longus</name>
    <dbReference type="NCBI Taxonomy" id="1044"/>
    <lineage>
        <taxon>Bacteria</taxon>
        <taxon>Pseudomonadati</taxon>
        <taxon>Pseudomonadota</taxon>
        <taxon>Alphaproteobacteria</taxon>
        <taxon>Sphingomonadales</taxon>
        <taxon>Erythrobacteraceae</taxon>
        <taxon>Erythrobacter/Porphyrobacter group</taxon>
        <taxon>Erythrobacter</taxon>
    </lineage>
</organism>
<keyword evidence="2" id="KW-1185">Reference proteome</keyword>
<evidence type="ECO:0000313" key="1">
    <source>
        <dbReference type="EMBL" id="KEO89100.1"/>
    </source>
</evidence>
<sequence length="411" mass="47464">MARQFTRSEFYELVWSKPMTHLAKEFGLSDVALHKICRKHDVPNPPLGWWAKHAAGQKVKRTPLPKLRSGISDTINIAGGELRNEPGSVAQMREEARVRASAFDPKKVDQEHSIVMRSMAKLRKAKPDEQGMVRLAQSGLIDVEIAPDSIDRIEISLNRIVTAAQVQGFELSGKAERAAFTDGSVIVPFNLKEAVKRSQHEPTPEELAKEEKERKRRERRWARNDWDYVPSFSSFSHWPERDYAPTGKVSFEFDLYLRYSSPLRRSFKDAKIQRLENMANDIAVGLAVLASAKREDDRRAEEDRIRAEEEARRRNEARRLAYIEDRRLKVLDLVFERVEKRDRLRRLATQLTEELKATSSPRSAEFLDWLNAIVERAERASSVEGFEVLFEAQHVFGPDDDKGFYPSRYSW</sequence>
<dbReference type="Proteomes" id="UP000027647">
    <property type="component" value="Unassembled WGS sequence"/>
</dbReference>
<name>A0A074M8N3_ERYLO</name>
<dbReference type="STRING" id="1044.EH31_13765"/>
<dbReference type="eggNOG" id="COG3064">
    <property type="taxonomic scope" value="Bacteria"/>
</dbReference>
<gene>
    <name evidence="1" type="ORF">EH31_13765</name>
</gene>
<dbReference type="EMBL" id="JMIW01000006">
    <property type="protein sequence ID" value="KEO89100.1"/>
    <property type="molecule type" value="Genomic_DNA"/>
</dbReference>
<dbReference type="AlphaFoldDB" id="A0A074M8N3"/>
<dbReference type="RefSeq" id="WP_034960926.1">
    <property type="nucleotide sequence ID" value="NZ_JMIW01000006.1"/>
</dbReference>
<protein>
    <submittedName>
        <fullName evidence="1">Uncharacterized protein</fullName>
    </submittedName>
</protein>
<accession>A0A074M8N3</accession>